<feature type="compositionally biased region" description="Basic and acidic residues" evidence="1">
    <location>
        <begin position="11"/>
        <end position="28"/>
    </location>
</feature>
<proteinExistence type="predicted"/>
<accession>A0ABQ5ECZ2</accession>
<evidence type="ECO:0000313" key="3">
    <source>
        <dbReference type="Proteomes" id="UP001151760"/>
    </source>
</evidence>
<feature type="region of interest" description="Disordered" evidence="1">
    <location>
        <begin position="1"/>
        <end position="39"/>
    </location>
</feature>
<feature type="region of interest" description="Disordered" evidence="1">
    <location>
        <begin position="125"/>
        <end position="232"/>
    </location>
</feature>
<organism evidence="2 3">
    <name type="scientific">Tanacetum coccineum</name>
    <dbReference type="NCBI Taxonomy" id="301880"/>
    <lineage>
        <taxon>Eukaryota</taxon>
        <taxon>Viridiplantae</taxon>
        <taxon>Streptophyta</taxon>
        <taxon>Embryophyta</taxon>
        <taxon>Tracheophyta</taxon>
        <taxon>Spermatophyta</taxon>
        <taxon>Magnoliopsida</taxon>
        <taxon>eudicotyledons</taxon>
        <taxon>Gunneridae</taxon>
        <taxon>Pentapetalae</taxon>
        <taxon>asterids</taxon>
        <taxon>campanulids</taxon>
        <taxon>Asterales</taxon>
        <taxon>Asteraceae</taxon>
        <taxon>Asteroideae</taxon>
        <taxon>Anthemideae</taxon>
        <taxon>Anthemidinae</taxon>
        <taxon>Tanacetum</taxon>
    </lineage>
</organism>
<sequence length="436" mass="48372">MKSGGKALKGLKNEKEISSHGPSDDMHKPSQPLQSRKDFCSKTHGDASFSIDFSLRVLTMKMEILLKPTSNKLMVGYGSTDDPYDLKVTSTKPGRMDKAIFVHRFNCYCFNAGYLRWLHPSGSGTVTKTAPSAAKIKPSITNEGTDVKSEAESWGKDKDDSNNEHDSRSEGSDQERDSGDDKAQSDNEKGLDSEHETNENESDKAESDDDKGMDYTTNQFDDDKNVRLNEPVDTDKGFIQKEGTDAEMINVQQGIENPKISQVIEDAHVILSTVLQKTEVPVTSSSQSSDLASKFQNFLDIPHTNVEIVSLMDVHGPFTGLTYEMYYGYDHSIMNSTRVSSPLMIKKRKTNKDAEPTKGLKAKESHSGLSKGTKSQSKSSDKSVQSEEPEFEVADSNMPQIKRRTQYNGMIRSQGDRVASNVIGLQTKQNLKNHGF</sequence>
<feature type="region of interest" description="Disordered" evidence="1">
    <location>
        <begin position="348"/>
        <end position="408"/>
    </location>
</feature>
<feature type="compositionally biased region" description="Basic and acidic residues" evidence="1">
    <location>
        <begin position="351"/>
        <end position="366"/>
    </location>
</feature>
<evidence type="ECO:0000313" key="2">
    <source>
        <dbReference type="EMBL" id="GJT48781.1"/>
    </source>
</evidence>
<reference evidence="2" key="2">
    <citation type="submission" date="2022-01" db="EMBL/GenBank/DDBJ databases">
        <authorList>
            <person name="Yamashiro T."/>
            <person name="Shiraishi A."/>
            <person name="Satake H."/>
            <person name="Nakayama K."/>
        </authorList>
    </citation>
    <scope>NUCLEOTIDE SEQUENCE</scope>
</reference>
<protein>
    <submittedName>
        <fullName evidence="2">Uncharacterized protein</fullName>
    </submittedName>
</protein>
<feature type="compositionally biased region" description="Low complexity" evidence="1">
    <location>
        <begin position="367"/>
        <end position="378"/>
    </location>
</feature>
<evidence type="ECO:0000256" key="1">
    <source>
        <dbReference type="SAM" id="MobiDB-lite"/>
    </source>
</evidence>
<comment type="caution">
    <text evidence="2">The sequence shown here is derived from an EMBL/GenBank/DDBJ whole genome shotgun (WGS) entry which is preliminary data.</text>
</comment>
<dbReference type="Proteomes" id="UP001151760">
    <property type="component" value="Unassembled WGS sequence"/>
</dbReference>
<feature type="compositionally biased region" description="Basic and acidic residues" evidence="1">
    <location>
        <begin position="145"/>
        <end position="213"/>
    </location>
</feature>
<gene>
    <name evidence="2" type="ORF">Tco_0974938</name>
</gene>
<name>A0ABQ5ECZ2_9ASTR</name>
<dbReference type="EMBL" id="BQNB010016182">
    <property type="protein sequence ID" value="GJT48781.1"/>
    <property type="molecule type" value="Genomic_DNA"/>
</dbReference>
<keyword evidence="3" id="KW-1185">Reference proteome</keyword>
<reference evidence="2" key="1">
    <citation type="journal article" date="2022" name="Int. J. Mol. Sci.">
        <title>Draft Genome of Tanacetum Coccineum: Genomic Comparison of Closely Related Tanacetum-Family Plants.</title>
        <authorList>
            <person name="Yamashiro T."/>
            <person name="Shiraishi A."/>
            <person name="Nakayama K."/>
            <person name="Satake H."/>
        </authorList>
    </citation>
    <scope>NUCLEOTIDE SEQUENCE</scope>
</reference>